<dbReference type="STRING" id="574650.SAMN04487966_11023"/>
<dbReference type="InterPro" id="IPR006047">
    <property type="entry name" value="GH13_cat_dom"/>
</dbReference>
<evidence type="ECO:0000256" key="3">
    <source>
        <dbReference type="SAM" id="MobiDB-lite"/>
    </source>
</evidence>
<dbReference type="FunFam" id="3.90.400.10:FF:000001">
    <property type="entry name" value="Maltase A3, isoform A"/>
    <property type="match status" value="1"/>
</dbReference>
<dbReference type="Gene3D" id="3.90.400.10">
    <property type="entry name" value="Oligo-1,6-glucosidase, Domain 2"/>
    <property type="match status" value="1"/>
</dbReference>
<keyword evidence="6" id="KW-1185">Reference proteome</keyword>
<dbReference type="InterPro" id="IPR045857">
    <property type="entry name" value="O16G_dom_2"/>
</dbReference>
<dbReference type="GO" id="GO:0004556">
    <property type="term" value="F:alpha-amylase activity"/>
    <property type="evidence" value="ECO:0007669"/>
    <property type="project" value="TreeGrafter"/>
</dbReference>
<accession>A0A1I7MQG2</accession>
<protein>
    <submittedName>
        <fullName evidence="5">Alpha-glucosidase</fullName>
    </submittedName>
</protein>
<sequence>MPPDPDTRLVSMTLEKSTGSMSTPPSEARNRPTNPWWVDAVIYQVYPRSFADADGNGMGDLAGVTAQLPYLQQLGVDAVWLSPFYVSPQKDGGYDVADYRDVDPLFGTLQDADDLIAAAHQAGLRIIVDLVPNHTSSEHPWFQAALAAEPGSPERERYMFRPGKGEDGSEPPNNWQSTFGGDAWTRTTDPDGTPGDWYLHLFDSTQPDLNWENPEVRDEFEDILRFWLDRGVDGFRVDVAHGLIKAEGLPDHETRPGMVTDAAVLGEDDGLAVDPHAAENPEEHAHPVPYHDQEGVHEVYRSWHRVLDEYDHEPVLVAEAWVSPLERLFRYVRPDEMHQAFNFTFLLAGWDAQRLSDAIEVSLDEAAKVGAPNTWVLSNHDTVRHTSRFGLTDPTRYPSGIGAEEEQPDEPLGWKRGRSAALIELALPGSAYVYQGDELGLPEHTTLEDSLRQDPSFFRTNGEEKGRDGCRVPMPWRADAPGYGFTVGHPDGATSSQPQGTPSAPWLPQPESFARYAADQQVGVEGSTFELYRQLIGIRGELDLGTGRFAWSQLHAPERGVLSFTVTTGGGAHLGSGEPIPEKTVLVLANLSETAVDMPQEYAAAVFSHDEAEVEGQLMPDSAAWFLRE</sequence>
<keyword evidence="2" id="KW-0325">Glycoprotein</keyword>
<proteinExistence type="inferred from homology"/>
<dbReference type="Gene3D" id="3.20.20.80">
    <property type="entry name" value="Glycosidases"/>
    <property type="match status" value="1"/>
</dbReference>
<evidence type="ECO:0000256" key="1">
    <source>
        <dbReference type="ARBA" id="ARBA00008061"/>
    </source>
</evidence>
<dbReference type="AlphaFoldDB" id="A0A1I7MQG2"/>
<dbReference type="EMBL" id="FPCG01000010">
    <property type="protein sequence ID" value="SFV24185.1"/>
    <property type="molecule type" value="Genomic_DNA"/>
</dbReference>
<dbReference type="PANTHER" id="PTHR10357:SF179">
    <property type="entry name" value="NEUTRAL AND BASIC AMINO ACID TRANSPORT PROTEIN RBAT"/>
    <property type="match status" value="1"/>
</dbReference>
<evidence type="ECO:0000256" key="2">
    <source>
        <dbReference type="ARBA" id="ARBA00023180"/>
    </source>
</evidence>
<feature type="region of interest" description="Disordered" evidence="3">
    <location>
        <begin position="387"/>
        <end position="413"/>
    </location>
</feature>
<dbReference type="GO" id="GO:0009313">
    <property type="term" value="P:oligosaccharide catabolic process"/>
    <property type="evidence" value="ECO:0007669"/>
    <property type="project" value="TreeGrafter"/>
</dbReference>
<dbReference type="SUPFAM" id="SSF51445">
    <property type="entry name" value="(Trans)glycosidases"/>
    <property type="match status" value="1"/>
</dbReference>
<comment type="similarity">
    <text evidence="1">Belongs to the glycosyl hydrolase 13 family.</text>
</comment>
<dbReference type="Proteomes" id="UP000198881">
    <property type="component" value="Unassembled WGS sequence"/>
</dbReference>
<dbReference type="Pfam" id="PF00128">
    <property type="entry name" value="Alpha-amylase"/>
    <property type="match status" value="1"/>
</dbReference>
<evidence type="ECO:0000313" key="5">
    <source>
        <dbReference type="EMBL" id="SFV24185.1"/>
    </source>
</evidence>
<name>A0A1I7MQG2_9MICC</name>
<dbReference type="InterPro" id="IPR017853">
    <property type="entry name" value="GH"/>
</dbReference>
<dbReference type="SMART" id="SM00642">
    <property type="entry name" value="Aamy"/>
    <property type="match status" value="1"/>
</dbReference>
<evidence type="ECO:0000313" key="6">
    <source>
        <dbReference type="Proteomes" id="UP000198881"/>
    </source>
</evidence>
<reference evidence="5 6" key="1">
    <citation type="submission" date="2016-10" db="EMBL/GenBank/DDBJ databases">
        <authorList>
            <person name="de Groot N.N."/>
        </authorList>
    </citation>
    <scope>NUCLEOTIDE SEQUENCE [LARGE SCALE GENOMIC DNA]</scope>
    <source>
        <strain evidence="5 6">CGMCC 1.7054</strain>
    </source>
</reference>
<gene>
    <name evidence="5" type="ORF">SAMN04487966_11023</name>
</gene>
<feature type="domain" description="Glycosyl hydrolase family 13 catalytic" evidence="4">
    <location>
        <begin position="44"/>
        <end position="471"/>
    </location>
</feature>
<organism evidence="5 6">
    <name type="scientific">Micrococcus terreus</name>
    <dbReference type="NCBI Taxonomy" id="574650"/>
    <lineage>
        <taxon>Bacteria</taxon>
        <taxon>Bacillati</taxon>
        <taxon>Actinomycetota</taxon>
        <taxon>Actinomycetes</taxon>
        <taxon>Micrococcales</taxon>
        <taxon>Micrococcaceae</taxon>
        <taxon>Micrococcus</taxon>
    </lineage>
</organism>
<dbReference type="CDD" id="cd11332">
    <property type="entry name" value="AmyAc_OligoGlu_TS"/>
    <property type="match status" value="1"/>
</dbReference>
<dbReference type="PANTHER" id="PTHR10357">
    <property type="entry name" value="ALPHA-AMYLASE FAMILY MEMBER"/>
    <property type="match status" value="1"/>
</dbReference>
<evidence type="ECO:0000259" key="4">
    <source>
        <dbReference type="SMART" id="SM00642"/>
    </source>
</evidence>